<keyword evidence="3" id="KW-1185">Reference proteome</keyword>
<sequence>MSAIRIPAEWEPHDFCFMSWAVHREWGSYTEMVKRELREIISAVADHEPVRLLVPPDFLADAKQQAFSETVEIIPAPVDDIWMRDILPTYALQNGRLCAIDWNFNGWGSGRVRPARPGDRLAGLLAASLSIPFVPASFIAEGGALATDGQGMVITTKSCLLNPNRNKAFGRTQEDQMQAIEQSLAAFGISKVVWLEGDSDEPITSGHVDGYVLFAADSRLLVEGVDREETPEGRRRQIEIDTLRGQLDAKGRRLAVKVVLPPRDRYLRFSNETFAPCYLNAYIANGAVITGRFGDPERDEAACRALQQAFPTRTVRMLRIDHIARGGGGVHCLTKDVPKALRL</sequence>
<gene>
    <name evidence="2" type="ORF">XH99_28940</name>
</gene>
<reference evidence="2 3" key="1">
    <citation type="submission" date="2015-04" db="EMBL/GenBank/DDBJ databases">
        <title>Comparative genomics of rhizobia nodulating Arachis hypogaea in China.</title>
        <authorList>
            <person name="Li Y."/>
        </authorList>
    </citation>
    <scope>NUCLEOTIDE SEQUENCE [LARGE SCALE GENOMIC DNA]</scope>
    <source>
        <strain evidence="2 3">CCBAU 51757</strain>
    </source>
</reference>
<organism evidence="2 3">
    <name type="scientific">Bradyrhizobium nanningense</name>
    <dbReference type="NCBI Taxonomy" id="1325118"/>
    <lineage>
        <taxon>Bacteria</taxon>
        <taxon>Pseudomonadati</taxon>
        <taxon>Pseudomonadota</taxon>
        <taxon>Alphaproteobacteria</taxon>
        <taxon>Hyphomicrobiales</taxon>
        <taxon>Nitrobacteraceae</taxon>
        <taxon>Bradyrhizobium</taxon>
    </lineage>
</organism>
<dbReference type="GO" id="GO:0009446">
    <property type="term" value="P:putrescine biosynthetic process"/>
    <property type="evidence" value="ECO:0007669"/>
    <property type="project" value="InterPro"/>
</dbReference>
<dbReference type="GO" id="GO:0047632">
    <property type="term" value="F:agmatine deiminase activity"/>
    <property type="evidence" value="ECO:0007669"/>
    <property type="project" value="TreeGrafter"/>
</dbReference>
<protein>
    <recommendedName>
        <fullName evidence="4">Agmatine deiminase</fullName>
    </recommendedName>
</protein>
<name>A0A4Q0RYC6_9BRAD</name>
<dbReference type="Pfam" id="PF04371">
    <property type="entry name" value="PAD_porph"/>
    <property type="match status" value="1"/>
</dbReference>
<dbReference type="SUPFAM" id="SSF55909">
    <property type="entry name" value="Pentein"/>
    <property type="match status" value="1"/>
</dbReference>
<comment type="caution">
    <text evidence="2">The sequence shown here is derived from an EMBL/GenBank/DDBJ whole genome shotgun (WGS) entry which is preliminary data.</text>
</comment>
<dbReference type="OrthoDB" id="9808013at2"/>
<evidence type="ECO:0000313" key="3">
    <source>
        <dbReference type="Proteomes" id="UP000289546"/>
    </source>
</evidence>
<evidence type="ECO:0000313" key="2">
    <source>
        <dbReference type="EMBL" id="RXH24117.1"/>
    </source>
</evidence>
<dbReference type="AlphaFoldDB" id="A0A4Q0RYC6"/>
<dbReference type="EMBL" id="LBJQ01000089">
    <property type="protein sequence ID" value="RXH24117.1"/>
    <property type="molecule type" value="Genomic_DNA"/>
</dbReference>
<evidence type="ECO:0000256" key="1">
    <source>
        <dbReference type="ARBA" id="ARBA00022801"/>
    </source>
</evidence>
<proteinExistence type="predicted"/>
<dbReference type="GO" id="GO:0004668">
    <property type="term" value="F:protein-arginine deiminase activity"/>
    <property type="evidence" value="ECO:0007669"/>
    <property type="project" value="InterPro"/>
</dbReference>
<dbReference type="InterPro" id="IPR007466">
    <property type="entry name" value="Peptidyl-Arg-deiminase_porph"/>
</dbReference>
<dbReference type="RefSeq" id="WP_128921311.1">
    <property type="nucleotide sequence ID" value="NZ_LBJC01000028.1"/>
</dbReference>
<accession>A0A4Q0RYC6</accession>
<dbReference type="Proteomes" id="UP000289546">
    <property type="component" value="Unassembled WGS sequence"/>
</dbReference>
<keyword evidence="1" id="KW-0378">Hydrolase</keyword>
<dbReference type="PANTHER" id="PTHR31377">
    <property type="entry name" value="AGMATINE DEIMINASE-RELATED"/>
    <property type="match status" value="1"/>
</dbReference>
<dbReference type="Gene3D" id="3.75.10.10">
    <property type="entry name" value="L-arginine/glycine Amidinotransferase, Chain A"/>
    <property type="match status" value="1"/>
</dbReference>
<dbReference type="PANTHER" id="PTHR31377:SF0">
    <property type="entry name" value="AGMATINE DEIMINASE-RELATED"/>
    <property type="match status" value="1"/>
</dbReference>
<evidence type="ECO:0008006" key="4">
    <source>
        <dbReference type="Google" id="ProtNLM"/>
    </source>
</evidence>